<dbReference type="InterPro" id="IPR032485">
    <property type="entry name" value="LRP1-like_beta_prop"/>
</dbReference>
<name>A0A2N0UTC2_9FIRM</name>
<keyword evidence="1" id="KW-0812">Transmembrane</keyword>
<dbReference type="EMBL" id="NNSR01000048">
    <property type="protein sequence ID" value="PKD30219.1"/>
    <property type="molecule type" value="Genomic_DNA"/>
</dbReference>
<protein>
    <recommendedName>
        <fullName evidence="2">Prolow-density lipoprotein receptor-related protein 1-like beta-propeller domain-containing protein</fullName>
    </recommendedName>
</protein>
<evidence type="ECO:0000313" key="3">
    <source>
        <dbReference type="EMBL" id="PKD30219.1"/>
    </source>
</evidence>
<evidence type="ECO:0000259" key="2">
    <source>
        <dbReference type="Pfam" id="PF16472"/>
    </source>
</evidence>
<feature type="transmembrane region" description="Helical" evidence="1">
    <location>
        <begin position="40"/>
        <end position="62"/>
    </location>
</feature>
<reference evidence="3" key="1">
    <citation type="journal article" date="2018" name="Environ. Microbiol.">
        <title>Sporulation capability and amylosome conservation among diverse human colonic and rumen isolates of the keystone starch-degrader Ruminococcus bromii.</title>
        <authorList>
            <person name="Mukhopadhya I."/>
            <person name="Morais S."/>
            <person name="Laverde-Gomez J."/>
            <person name="Sheridan P.O."/>
            <person name="Walker A.W."/>
            <person name="Kelly W."/>
            <person name="Klieve A.V."/>
            <person name="Ouwerkerk D."/>
            <person name="Duncan S.H."/>
            <person name="Louis P."/>
            <person name="Koropatkin N."/>
            <person name="Cockburn D."/>
            <person name="Kibler R."/>
            <person name="Cooper P.J."/>
            <person name="Sandoval C."/>
            <person name="Crost E."/>
            <person name="Juge N."/>
            <person name="Bayer E.A."/>
            <person name="Flint H.J."/>
        </authorList>
    </citation>
    <scope>NUCLEOTIDE SEQUENCE [LARGE SCALE GENOMIC DNA]</scope>
    <source>
        <strain evidence="3">ATCC 27255</strain>
    </source>
</reference>
<keyword evidence="1" id="KW-1133">Transmembrane helix</keyword>
<proteinExistence type="predicted"/>
<dbReference type="SUPFAM" id="SSF63825">
    <property type="entry name" value="YWTD domain"/>
    <property type="match status" value="1"/>
</dbReference>
<evidence type="ECO:0000256" key="1">
    <source>
        <dbReference type="SAM" id="Phobius"/>
    </source>
</evidence>
<comment type="caution">
    <text evidence="3">The sequence shown here is derived from an EMBL/GenBank/DDBJ whole genome shotgun (WGS) entry which is preliminary data.</text>
</comment>
<gene>
    <name evidence="3" type="ORF">RBATCC27255_01074</name>
</gene>
<dbReference type="Gene3D" id="2.120.10.30">
    <property type="entry name" value="TolB, C-terminal domain"/>
    <property type="match status" value="1"/>
</dbReference>
<accession>A0A2N0UTC2</accession>
<evidence type="ECO:0000313" key="4">
    <source>
        <dbReference type="Proteomes" id="UP000233425"/>
    </source>
</evidence>
<sequence>MSKFCGRCGSLLDANGKCSVCIDNHVVKEKNKVVKNKRKLLLFVMITALALAICGFVCFKIIDFSALSASGGEKSFCESTNQKLFFKNNGNSYYAGGACLVRIENDDSVIPVKYIDENDQNDTDLKIVSLNENSFTYDGTNIFAIIEDGGVGILYKFTFKNKDELVREELLDKDVFKQSVLYDEQKGGIDIYAGKLINLHSYGDYIYFNYVPSIILSGNYNYFYRIGKISKNGSALELIEDEIVSDYTIKNDLIYFYNNGYHFSGDKENNRYTIDRNEAGIYKMKCDGSNKVKLLDDFYECYGSYTYANAAICNNLCGDMSVYDDYLYFIDYRKEGKSRVCRIKIDGSDFEYLTESGAYNYTIDVENNTLYYIIGEYGQSGADSITINKIYLDNRDENEILTTEDYVYKISAYDNCVYFTGSYKIGDKKEKAKKSGMIYDSALSQFKNIYGYTEIEWKKNKVGIPIKQINGPYFDLRNQKNDKTGG</sequence>
<keyword evidence="1" id="KW-0472">Membrane</keyword>
<keyword evidence="4" id="KW-1185">Reference proteome</keyword>
<dbReference type="InterPro" id="IPR011042">
    <property type="entry name" value="6-blade_b-propeller_TolB-like"/>
</dbReference>
<dbReference type="AlphaFoldDB" id="A0A2N0UTC2"/>
<organism evidence="3 4">
    <name type="scientific">Ruminococcus bromii</name>
    <dbReference type="NCBI Taxonomy" id="40518"/>
    <lineage>
        <taxon>Bacteria</taxon>
        <taxon>Bacillati</taxon>
        <taxon>Bacillota</taxon>
        <taxon>Clostridia</taxon>
        <taxon>Eubacteriales</taxon>
        <taxon>Oscillospiraceae</taxon>
        <taxon>Ruminococcus</taxon>
    </lineage>
</organism>
<feature type="domain" description="Prolow-density lipoprotein receptor-related protein 1-like beta-propeller" evidence="2">
    <location>
        <begin position="309"/>
        <end position="443"/>
    </location>
</feature>
<dbReference type="RefSeq" id="WP_101029086.1">
    <property type="nucleotide sequence ID" value="NZ_CABMMZ010000048.1"/>
</dbReference>
<dbReference type="Proteomes" id="UP000233425">
    <property type="component" value="Unassembled WGS sequence"/>
</dbReference>
<dbReference type="Pfam" id="PF16472">
    <property type="entry name" value="DUF5050"/>
    <property type="match status" value="1"/>
</dbReference>